<keyword evidence="1" id="KW-1133">Transmembrane helix</keyword>
<dbReference type="InterPro" id="IPR050640">
    <property type="entry name" value="Bact_2-comp_sensor_kinase"/>
</dbReference>
<dbReference type="Proteomes" id="UP000293874">
    <property type="component" value="Unassembled WGS sequence"/>
</dbReference>
<evidence type="ECO:0000313" key="3">
    <source>
        <dbReference type="EMBL" id="RZS75968.1"/>
    </source>
</evidence>
<dbReference type="GO" id="GO:0016020">
    <property type="term" value="C:membrane"/>
    <property type="evidence" value="ECO:0007669"/>
    <property type="project" value="InterPro"/>
</dbReference>
<sequence length="373" mass="43633">MTVELFKRPSVSFLVHLLAWEALYFIMGLPTILAAQYKNWDNFFFNYGLLGIVNFLLFYGCAFWLIPALFIKKKKTLLLVIICIALAFLFTIVKQKLEIWNFQIRFTEIKAMMEAQPVTETPPPVKVNRAFPAIPMSPMPLPAYLRAYIWFSFLIIIIAFAYRLLLVWYGHEKVRKDLENQKLQAELSFLKMQINPHFLFNALNNIYSMAVLERAQKTGNGIMKLSEMIRYMLYEKEDEQYRVTLDKEITHINNYIDLQKLRYEGDLYLHFTIEGNVAGKKIPPLLLFPLIENACKHGILQDPNRPVTIQMTVTDKKLSFSIHNFKHEFLKDQTGGIGLVNVQKRLSLLYPQQDLLQILNTRKEFQVQLDLPL</sequence>
<keyword evidence="4" id="KW-1185">Reference proteome</keyword>
<feature type="domain" description="Signal transduction histidine kinase internal region" evidence="2">
    <location>
        <begin position="185"/>
        <end position="265"/>
    </location>
</feature>
<dbReference type="InterPro" id="IPR036890">
    <property type="entry name" value="HATPase_C_sf"/>
</dbReference>
<organism evidence="3 4">
    <name type="scientific">Pseudobacter ginsenosidimutans</name>
    <dbReference type="NCBI Taxonomy" id="661488"/>
    <lineage>
        <taxon>Bacteria</taxon>
        <taxon>Pseudomonadati</taxon>
        <taxon>Bacteroidota</taxon>
        <taxon>Chitinophagia</taxon>
        <taxon>Chitinophagales</taxon>
        <taxon>Chitinophagaceae</taxon>
        <taxon>Pseudobacter</taxon>
    </lineage>
</organism>
<feature type="transmembrane region" description="Helical" evidence="1">
    <location>
        <begin position="77"/>
        <end position="93"/>
    </location>
</feature>
<dbReference type="GO" id="GO:0000155">
    <property type="term" value="F:phosphorelay sensor kinase activity"/>
    <property type="evidence" value="ECO:0007669"/>
    <property type="project" value="InterPro"/>
</dbReference>
<comment type="caution">
    <text evidence="3">The sequence shown here is derived from an EMBL/GenBank/DDBJ whole genome shotgun (WGS) entry which is preliminary data.</text>
</comment>
<reference evidence="3 4" key="1">
    <citation type="submission" date="2019-02" db="EMBL/GenBank/DDBJ databases">
        <title>Genomic Encyclopedia of Type Strains, Phase IV (KMG-IV): sequencing the most valuable type-strain genomes for metagenomic binning, comparative biology and taxonomic classification.</title>
        <authorList>
            <person name="Goeker M."/>
        </authorList>
    </citation>
    <scope>NUCLEOTIDE SEQUENCE [LARGE SCALE GENOMIC DNA]</scope>
    <source>
        <strain evidence="3 4">DSM 18116</strain>
    </source>
</reference>
<dbReference type="PANTHER" id="PTHR34220:SF7">
    <property type="entry name" value="SENSOR HISTIDINE KINASE YPDA"/>
    <property type="match status" value="1"/>
</dbReference>
<accession>A0A4Q7N4N7</accession>
<feature type="transmembrane region" description="Helical" evidence="1">
    <location>
        <begin position="47"/>
        <end position="70"/>
    </location>
</feature>
<dbReference type="AlphaFoldDB" id="A0A4Q7N4N7"/>
<dbReference type="SUPFAM" id="SSF55874">
    <property type="entry name" value="ATPase domain of HSP90 chaperone/DNA topoisomerase II/histidine kinase"/>
    <property type="match status" value="1"/>
</dbReference>
<evidence type="ECO:0000259" key="2">
    <source>
        <dbReference type="Pfam" id="PF06580"/>
    </source>
</evidence>
<gene>
    <name evidence="3" type="ORF">EV199_1844</name>
</gene>
<evidence type="ECO:0000313" key="4">
    <source>
        <dbReference type="Proteomes" id="UP000293874"/>
    </source>
</evidence>
<dbReference type="RefSeq" id="WP_130540299.1">
    <property type="nucleotide sequence ID" value="NZ_CP042431.1"/>
</dbReference>
<dbReference type="OrthoDB" id="9809908at2"/>
<dbReference type="InterPro" id="IPR010559">
    <property type="entry name" value="Sig_transdc_His_kin_internal"/>
</dbReference>
<dbReference type="Pfam" id="PF06580">
    <property type="entry name" value="His_kinase"/>
    <property type="match status" value="1"/>
</dbReference>
<dbReference type="EMBL" id="SGXA01000001">
    <property type="protein sequence ID" value="RZS75968.1"/>
    <property type="molecule type" value="Genomic_DNA"/>
</dbReference>
<evidence type="ECO:0000256" key="1">
    <source>
        <dbReference type="SAM" id="Phobius"/>
    </source>
</evidence>
<keyword evidence="1" id="KW-0472">Membrane</keyword>
<proteinExistence type="predicted"/>
<feature type="transmembrane region" description="Helical" evidence="1">
    <location>
        <begin position="147"/>
        <end position="169"/>
    </location>
</feature>
<name>A0A4Q7N4N7_9BACT</name>
<feature type="transmembrane region" description="Helical" evidence="1">
    <location>
        <begin position="12"/>
        <end position="35"/>
    </location>
</feature>
<keyword evidence="3" id="KW-0418">Kinase</keyword>
<dbReference type="PANTHER" id="PTHR34220">
    <property type="entry name" value="SENSOR HISTIDINE KINASE YPDA"/>
    <property type="match status" value="1"/>
</dbReference>
<protein>
    <submittedName>
        <fullName evidence="3">Histidine kinase</fullName>
    </submittedName>
</protein>
<keyword evidence="3" id="KW-0808">Transferase</keyword>
<dbReference type="Gene3D" id="3.30.565.10">
    <property type="entry name" value="Histidine kinase-like ATPase, C-terminal domain"/>
    <property type="match status" value="1"/>
</dbReference>
<keyword evidence="1" id="KW-0812">Transmembrane</keyword>